<dbReference type="FunFam" id="1.10.443.10:FF:000007">
    <property type="entry name" value="Tyrosine recombinase XerC"/>
    <property type="match status" value="1"/>
</dbReference>
<comment type="subunit">
    <text evidence="8">Forms a cyclic heterotetrameric complex composed of two molecules of XerC and two molecules of XerD.</text>
</comment>
<feature type="domain" description="Tyr recombinase" evidence="10">
    <location>
        <begin position="101"/>
        <end position="315"/>
    </location>
</feature>
<dbReference type="InterPro" id="IPR044068">
    <property type="entry name" value="CB"/>
</dbReference>
<evidence type="ECO:0000256" key="1">
    <source>
        <dbReference type="ARBA" id="ARBA00004496"/>
    </source>
</evidence>
<dbReference type="GO" id="GO:0003677">
    <property type="term" value="F:DNA binding"/>
    <property type="evidence" value="ECO:0007669"/>
    <property type="project" value="UniProtKB-UniRule"/>
</dbReference>
<accession>A0A099LK80</accession>
<dbReference type="InterPro" id="IPR050090">
    <property type="entry name" value="Tyrosine_recombinase_XerCD"/>
</dbReference>
<dbReference type="STRING" id="29495.EA26_15125"/>
<comment type="subcellular location">
    <subcellularLocation>
        <location evidence="1">Cytoplasm</location>
    </subcellularLocation>
</comment>
<evidence type="ECO:0000313" key="13">
    <source>
        <dbReference type="Proteomes" id="UP000029994"/>
    </source>
</evidence>
<evidence type="ECO:0000256" key="5">
    <source>
        <dbReference type="ARBA" id="ARBA00023125"/>
    </source>
</evidence>
<dbReference type="PANTHER" id="PTHR30349:SF64">
    <property type="entry name" value="PROPHAGE INTEGRASE INTD-RELATED"/>
    <property type="match status" value="1"/>
</dbReference>
<evidence type="ECO:0000256" key="9">
    <source>
        <dbReference type="PROSITE-ProRule" id="PRU01248"/>
    </source>
</evidence>
<dbReference type="RefSeq" id="WP_039431550.1">
    <property type="nucleotide sequence ID" value="NZ_CP061845.1"/>
</dbReference>
<keyword evidence="5 9" id="KW-0238">DNA-binding</keyword>
<keyword evidence="4" id="KW-0229">DNA integration</keyword>
<dbReference type="PANTHER" id="PTHR30349">
    <property type="entry name" value="PHAGE INTEGRASE-RELATED"/>
    <property type="match status" value="1"/>
</dbReference>
<comment type="caution">
    <text evidence="12">The sequence shown here is derived from an EMBL/GenBank/DDBJ whole genome shotgun (WGS) entry which is preliminary data.</text>
</comment>
<evidence type="ECO:0000256" key="4">
    <source>
        <dbReference type="ARBA" id="ARBA00022908"/>
    </source>
</evidence>
<dbReference type="GO" id="GO:0006310">
    <property type="term" value="P:DNA recombination"/>
    <property type="evidence" value="ECO:0007669"/>
    <property type="project" value="UniProtKB-KW"/>
</dbReference>
<dbReference type="CDD" id="cd01193">
    <property type="entry name" value="INT_IntI_C"/>
    <property type="match status" value="1"/>
</dbReference>
<dbReference type="Proteomes" id="UP000029994">
    <property type="component" value="Unassembled WGS sequence"/>
</dbReference>
<reference evidence="12 13" key="1">
    <citation type="submission" date="2014-04" db="EMBL/GenBank/DDBJ databases">
        <title>Genome sequencing of Vibrio navarrensis strains.</title>
        <authorList>
            <person name="Gladney L.M."/>
            <person name="Katz L.S."/>
            <person name="Marino-Ramirez L."/>
            <person name="Jordan I.K."/>
        </authorList>
    </citation>
    <scope>NUCLEOTIDE SEQUENCE [LARGE SCALE GENOMIC DNA]</scope>
    <source>
        <strain evidence="12 13">ATCC 51183</strain>
    </source>
</reference>
<evidence type="ECO:0000313" key="12">
    <source>
        <dbReference type="EMBL" id="KGK08563.1"/>
    </source>
</evidence>
<keyword evidence="3" id="KW-0963">Cytoplasm</keyword>
<dbReference type="InterPro" id="IPR013762">
    <property type="entry name" value="Integrase-like_cat_sf"/>
</dbReference>
<feature type="domain" description="Core-binding (CB)" evidence="11">
    <location>
        <begin position="3"/>
        <end position="83"/>
    </location>
</feature>
<dbReference type="PROSITE" id="PS51900">
    <property type="entry name" value="CB"/>
    <property type="match status" value="1"/>
</dbReference>
<dbReference type="Gene3D" id="1.10.443.10">
    <property type="entry name" value="Intergrase catalytic core"/>
    <property type="match status" value="1"/>
</dbReference>
<sequence length="320" mass="37357">MKSQFFLSLQEFMHAKYYANKTIKSYLFWIKRYIVFHQMQHPSRLNDEQVEQFLTHLAVKEKVAAKTQALALNAIQFLYRDYFRTPLNQDLKFKRSLVDKKLPVVLTKDEMRRFMQFIDPKYKLHVMLLYGSGLRVMECVRLRVQDIDYDYGAIRIWQGKGGKNRTVTLAKELHPLLKEQEALARRYYHKDMITPGYAGVWMMNALQKKHPGAEFEFNWHYLFPSTKLSIDPETGLQRRQHINEAALQRAVRRTAADAGITKSITCHTLRHSFATHLLESGADIRTVQEQLGHSDVKTTQIYTHVLDRGASGVLSPLSRL</sequence>
<name>A0A099LK80_9VIBR</name>
<keyword evidence="13" id="KW-1185">Reference proteome</keyword>
<dbReference type="Gene3D" id="1.10.150.130">
    <property type="match status" value="1"/>
</dbReference>
<dbReference type="InterPro" id="IPR004107">
    <property type="entry name" value="Integrase_SAM-like_N"/>
</dbReference>
<protein>
    <submittedName>
        <fullName evidence="12">Integrase</fullName>
    </submittedName>
</protein>
<evidence type="ECO:0000256" key="8">
    <source>
        <dbReference type="ARBA" id="ARBA00038613"/>
    </source>
</evidence>
<dbReference type="InterPro" id="IPR011946">
    <property type="entry name" value="Integrase_integron-type"/>
</dbReference>
<dbReference type="SUPFAM" id="SSF56349">
    <property type="entry name" value="DNA breaking-rejoining enzymes"/>
    <property type="match status" value="1"/>
</dbReference>
<proteinExistence type="inferred from homology"/>
<comment type="similarity">
    <text evidence="2">Belongs to the 'phage' integrase family.</text>
</comment>
<dbReference type="eggNOG" id="COG0582">
    <property type="taxonomic scope" value="Bacteria"/>
</dbReference>
<evidence type="ECO:0000256" key="7">
    <source>
        <dbReference type="ARBA" id="ARBA00037721"/>
    </source>
</evidence>
<evidence type="ECO:0000259" key="10">
    <source>
        <dbReference type="PROSITE" id="PS51898"/>
    </source>
</evidence>
<evidence type="ECO:0000256" key="3">
    <source>
        <dbReference type="ARBA" id="ARBA00022490"/>
    </source>
</evidence>
<gene>
    <name evidence="12" type="ORF">EA26_15125</name>
</gene>
<dbReference type="Pfam" id="PF00589">
    <property type="entry name" value="Phage_integrase"/>
    <property type="match status" value="1"/>
</dbReference>
<dbReference type="AlphaFoldDB" id="A0A099LK80"/>
<evidence type="ECO:0000259" key="11">
    <source>
        <dbReference type="PROSITE" id="PS51900"/>
    </source>
</evidence>
<evidence type="ECO:0000256" key="6">
    <source>
        <dbReference type="ARBA" id="ARBA00023172"/>
    </source>
</evidence>
<dbReference type="GO" id="GO:0015074">
    <property type="term" value="P:DNA integration"/>
    <property type="evidence" value="ECO:0007669"/>
    <property type="project" value="UniProtKB-KW"/>
</dbReference>
<keyword evidence="6" id="KW-0233">DNA recombination</keyword>
<dbReference type="GO" id="GO:0005737">
    <property type="term" value="C:cytoplasm"/>
    <property type="evidence" value="ECO:0007669"/>
    <property type="project" value="UniProtKB-SubCell"/>
</dbReference>
<dbReference type="PROSITE" id="PS51898">
    <property type="entry name" value="TYR_RECOMBINASE"/>
    <property type="match status" value="1"/>
</dbReference>
<evidence type="ECO:0000256" key="2">
    <source>
        <dbReference type="ARBA" id="ARBA00008857"/>
    </source>
</evidence>
<comment type="function">
    <text evidence="7">Site-specific tyrosine recombinase, which acts by catalyzing the cutting and rejoining of the recombining DNA molecules. The XerC-XerD complex is essential to convert dimers of the bacterial chromosome into monomers to permit their segregation at cell division. It also contributes to the segregational stability of plasmids.</text>
</comment>
<dbReference type="InterPro" id="IPR002104">
    <property type="entry name" value="Integrase_catalytic"/>
</dbReference>
<dbReference type="InterPro" id="IPR011010">
    <property type="entry name" value="DNA_brk_join_enz"/>
</dbReference>
<dbReference type="InterPro" id="IPR010998">
    <property type="entry name" value="Integrase_recombinase_N"/>
</dbReference>
<dbReference type="GeneID" id="43684414"/>
<dbReference type="EMBL" id="JMCG01000002">
    <property type="protein sequence ID" value="KGK08563.1"/>
    <property type="molecule type" value="Genomic_DNA"/>
</dbReference>
<organism evidence="12 13">
    <name type="scientific">Vibrio navarrensis</name>
    <dbReference type="NCBI Taxonomy" id="29495"/>
    <lineage>
        <taxon>Bacteria</taxon>
        <taxon>Pseudomonadati</taxon>
        <taxon>Pseudomonadota</taxon>
        <taxon>Gammaproteobacteria</taxon>
        <taxon>Vibrionales</taxon>
        <taxon>Vibrionaceae</taxon>
        <taxon>Vibrio</taxon>
    </lineage>
</organism>
<dbReference type="NCBIfam" id="TIGR02249">
    <property type="entry name" value="integrase_gron"/>
    <property type="match status" value="1"/>
</dbReference>
<dbReference type="Pfam" id="PF13495">
    <property type="entry name" value="Phage_int_SAM_4"/>
    <property type="match status" value="1"/>
</dbReference>